<accession>M2QPB7</accession>
<name>M2QPB7_CERS8</name>
<dbReference type="EMBL" id="KB445794">
    <property type="protein sequence ID" value="EMD38893.1"/>
    <property type="molecule type" value="Genomic_DNA"/>
</dbReference>
<evidence type="ECO:0000256" key="1">
    <source>
        <dbReference type="SAM" id="MobiDB-lite"/>
    </source>
</evidence>
<feature type="compositionally biased region" description="Polar residues" evidence="1">
    <location>
        <begin position="11"/>
        <end position="41"/>
    </location>
</feature>
<dbReference type="Proteomes" id="UP000016930">
    <property type="component" value="Unassembled WGS sequence"/>
</dbReference>
<reference evidence="2 3" key="1">
    <citation type="journal article" date="2012" name="Proc. Natl. Acad. Sci. U.S.A.">
        <title>Comparative genomics of Ceriporiopsis subvermispora and Phanerochaete chrysosporium provide insight into selective ligninolysis.</title>
        <authorList>
            <person name="Fernandez-Fueyo E."/>
            <person name="Ruiz-Duenas F.J."/>
            <person name="Ferreira P."/>
            <person name="Floudas D."/>
            <person name="Hibbett D.S."/>
            <person name="Canessa P."/>
            <person name="Larrondo L.F."/>
            <person name="James T.Y."/>
            <person name="Seelenfreund D."/>
            <person name="Lobos S."/>
            <person name="Polanco R."/>
            <person name="Tello M."/>
            <person name="Honda Y."/>
            <person name="Watanabe T."/>
            <person name="Watanabe T."/>
            <person name="Ryu J.S."/>
            <person name="Kubicek C.P."/>
            <person name="Schmoll M."/>
            <person name="Gaskell J."/>
            <person name="Hammel K.E."/>
            <person name="St John F.J."/>
            <person name="Vanden Wymelenberg A."/>
            <person name="Sabat G."/>
            <person name="Splinter BonDurant S."/>
            <person name="Syed K."/>
            <person name="Yadav J.S."/>
            <person name="Doddapaneni H."/>
            <person name="Subramanian V."/>
            <person name="Lavin J.L."/>
            <person name="Oguiza J.A."/>
            <person name="Perez G."/>
            <person name="Pisabarro A.G."/>
            <person name="Ramirez L."/>
            <person name="Santoyo F."/>
            <person name="Master E."/>
            <person name="Coutinho P.M."/>
            <person name="Henrissat B."/>
            <person name="Lombard V."/>
            <person name="Magnuson J.K."/>
            <person name="Kuees U."/>
            <person name="Hori C."/>
            <person name="Igarashi K."/>
            <person name="Samejima M."/>
            <person name="Held B.W."/>
            <person name="Barry K.W."/>
            <person name="LaButti K.M."/>
            <person name="Lapidus A."/>
            <person name="Lindquist E.A."/>
            <person name="Lucas S.M."/>
            <person name="Riley R."/>
            <person name="Salamov A.A."/>
            <person name="Hoffmeister D."/>
            <person name="Schwenk D."/>
            <person name="Hadar Y."/>
            <person name="Yarden O."/>
            <person name="de Vries R.P."/>
            <person name="Wiebenga A."/>
            <person name="Stenlid J."/>
            <person name="Eastwood D."/>
            <person name="Grigoriev I.V."/>
            <person name="Berka R.M."/>
            <person name="Blanchette R.A."/>
            <person name="Kersten P."/>
            <person name="Martinez A.T."/>
            <person name="Vicuna R."/>
            <person name="Cullen D."/>
        </authorList>
    </citation>
    <scope>NUCLEOTIDE SEQUENCE [LARGE SCALE GENOMIC DNA]</scope>
    <source>
        <strain evidence="2 3">B</strain>
    </source>
</reference>
<organism evidence="2 3">
    <name type="scientific">Ceriporiopsis subvermispora (strain B)</name>
    <name type="common">White-rot fungus</name>
    <name type="synonym">Gelatoporia subvermispora</name>
    <dbReference type="NCBI Taxonomy" id="914234"/>
    <lineage>
        <taxon>Eukaryota</taxon>
        <taxon>Fungi</taxon>
        <taxon>Dikarya</taxon>
        <taxon>Basidiomycota</taxon>
        <taxon>Agaricomycotina</taxon>
        <taxon>Agaricomycetes</taxon>
        <taxon>Polyporales</taxon>
        <taxon>Gelatoporiaceae</taxon>
        <taxon>Gelatoporia</taxon>
    </lineage>
</organism>
<dbReference type="AlphaFoldDB" id="M2QPB7"/>
<gene>
    <name evidence="2" type="ORF">CERSUDRAFT_92933</name>
</gene>
<keyword evidence="3" id="KW-1185">Reference proteome</keyword>
<feature type="region of interest" description="Disordered" evidence="1">
    <location>
        <begin position="1"/>
        <end position="67"/>
    </location>
</feature>
<sequence length="67" mass="7276">MFPELRETNTEIDGSQQEAPEHSASGSHTCTGKVTVNNPGAENQEGREEENNDPDTTIGFVKSKLNT</sequence>
<protein>
    <submittedName>
        <fullName evidence="2">Uncharacterized protein</fullName>
    </submittedName>
</protein>
<evidence type="ECO:0000313" key="2">
    <source>
        <dbReference type="EMBL" id="EMD38893.1"/>
    </source>
</evidence>
<proteinExistence type="predicted"/>
<dbReference type="HOGENOM" id="CLU_2812114_0_0_1"/>
<evidence type="ECO:0000313" key="3">
    <source>
        <dbReference type="Proteomes" id="UP000016930"/>
    </source>
</evidence>